<reference evidence="2 3" key="1">
    <citation type="submission" date="2020-03" db="EMBL/GenBank/DDBJ databases">
        <title>Above-ground endophytic microbial communities from plants in different locations in the United States.</title>
        <authorList>
            <person name="Frank C."/>
        </authorList>
    </citation>
    <scope>NUCLEOTIDE SEQUENCE [LARGE SCALE GENOMIC DNA]</scope>
    <source>
        <strain evidence="2 3">WW7</strain>
    </source>
</reference>
<feature type="region of interest" description="Disordered" evidence="1">
    <location>
        <begin position="1"/>
        <end position="62"/>
    </location>
</feature>
<evidence type="ECO:0000313" key="2">
    <source>
        <dbReference type="EMBL" id="NII42117.1"/>
    </source>
</evidence>
<keyword evidence="3" id="KW-1185">Reference proteome</keyword>
<organism evidence="2 3">
    <name type="scientific">Curtobacterium salicis</name>
    <dbReference type="NCBI Taxonomy" id="1779862"/>
    <lineage>
        <taxon>Bacteria</taxon>
        <taxon>Bacillati</taxon>
        <taxon>Actinomycetota</taxon>
        <taxon>Actinomycetes</taxon>
        <taxon>Micrococcales</taxon>
        <taxon>Microbacteriaceae</taxon>
        <taxon>Curtobacterium</taxon>
    </lineage>
</organism>
<sequence>MPEPEKPDETQPGETPEQKALREALADAEKWKALSRKNEEQAKSNADKAKKFDEHEEATKSELEKLQARAEAAEKVNAEREAKEAAAKLRDEVAEEKKFADRKISASALRGSTREELEAHADELLALVPAPPAAPSADGQGSTGKPIGEGEMSVDDVVAAATAR</sequence>
<dbReference type="RefSeq" id="WP_166781117.1">
    <property type="nucleotide sequence ID" value="NZ_JAAOYO010000004.1"/>
</dbReference>
<accession>A0ABX0TAN2</accession>
<dbReference type="Proteomes" id="UP001318300">
    <property type="component" value="Unassembled WGS sequence"/>
</dbReference>
<comment type="caution">
    <text evidence="2">The sequence shown here is derived from an EMBL/GenBank/DDBJ whole genome shotgun (WGS) entry which is preliminary data.</text>
</comment>
<gene>
    <name evidence="2" type="ORF">E9228_002775</name>
</gene>
<protein>
    <submittedName>
        <fullName evidence="2">Membrane protein involved in colicin uptake</fullName>
    </submittedName>
</protein>
<feature type="compositionally biased region" description="Basic and acidic residues" evidence="1">
    <location>
        <begin position="16"/>
        <end position="62"/>
    </location>
</feature>
<feature type="region of interest" description="Disordered" evidence="1">
    <location>
        <begin position="130"/>
        <end position="164"/>
    </location>
</feature>
<dbReference type="EMBL" id="JAAOYO010000004">
    <property type="protein sequence ID" value="NII42117.1"/>
    <property type="molecule type" value="Genomic_DNA"/>
</dbReference>
<proteinExistence type="predicted"/>
<name>A0ABX0TAN2_9MICO</name>
<evidence type="ECO:0000313" key="3">
    <source>
        <dbReference type="Proteomes" id="UP001318300"/>
    </source>
</evidence>
<evidence type="ECO:0000256" key="1">
    <source>
        <dbReference type="SAM" id="MobiDB-lite"/>
    </source>
</evidence>